<proteinExistence type="predicted"/>
<accession>A0ABV6CBL9</accession>
<comment type="caution">
    <text evidence="3">The sequence shown here is derived from an EMBL/GenBank/DDBJ whole genome shotgun (WGS) entry which is preliminary data.</text>
</comment>
<feature type="region of interest" description="Disordered" evidence="1">
    <location>
        <begin position="215"/>
        <end position="253"/>
    </location>
</feature>
<dbReference type="EMBL" id="JBHLXE010000100">
    <property type="protein sequence ID" value="MFC0180384.1"/>
    <property type="molecule type" value="Genomic_DNA"/>
</dbReference>
<evidence type="ECO:0000256" key="2">
    <source>
        <dbReference type="SAM" id="SignalP"/>
    </source>
</evidence>
<name>A0ABV6CBL9_9GAMM</name>
<gene>
    <name evidence="3" type="ORF">ACFFIT_09880</name>
</gene>
<keyword evidence="2" id="KW-0732">Signal</keyword>
<feature type="chain" id="PRO_5046712169" evidence="2">
    <location>
        <begin position="32"/>
        <end position="427"/>
    </location>
</feature>
<evidence type="ECO:0000313" key="4">
    <source>
        <dbReference type="Proteomes" id="UP001589758"/>
    </source>
</evidence>
<organism evidence="3 4">
    <name type="scientific">Thorsellia kenyensis</name>
    <dbReference type="NCBI Taxonomy" id="1549888"/>
    <lineage>
        <taxon>Bacteria</taxon>
        <taxon>Pseudomonadati</taxon>
        <taxon>Pseudomonadota</taxon>
        <taxon>Gammaproteobacteria</taxon>
        <taxon>Enterobacterales</taxon>
        <taxon>Thorselliaceae</taxon>
        <taxon>Thorsellia</taxon>
    </lineage>
</organism>
<reference evidence="3 4" key="1">
    <citation type="submission" date="2024-09" db="EMBL/GenBank/DDBJ databases">
        <authorList>
            <person name="Sun Q."/>
            <person name="Mori K."/>
        </authorList>
    </citation>
    <scope>NUCLEOTIDE SEQUENCE [LARGE SCALE GENOMIC DNA]</scope>
    <source>
        <strain evidence="3 4">CCM 8545</strain>
    </source>
</reference>
<evidence type="ECO:0000256" key="1">
    <source>
        <dbReference type="SAM" id="MobiDB-lite"/>
    </source>
</evidence>
<dbReference type="RefSeq" id="WP_385877495.1">
    <property type="nucleotide sequence ID" value="NZ_JBHLXE010000100.1"/>
</dbReference>
<dbReference type="Proteomes" id="UP001589758">
    <property type="component" value="Unassembled WGS sequence"/>
</dbReference>
<evidence type="ECO:0000313" key="3">
    <source>
        <dbReference type="EMBL" id="MFC0180384.1"/>
    </source>
</evidence>
<keyword evidence="4" id="KW-1185">Reference proteome</keyword>
<sequence>MKNSCITNRLLKRTALAVALTSVLFGSTAYAAIQPFESEKTKQITGFQPIIPSIGAAIVKGGIGEPYVAPTPEEKARVEVGDILYVPVGITEQIREQFKEALREKGIFDFSDLDGDEKYEGGAYEILSGLTPKDTKKAMNLLVEWYVMPQSATSLSEEFKVAVSDETEKYGVPYTVKKTDAGKKIGFKITPVTVRGLPYIGTPLEVLDVSKLAGQKYPENPNKPGEKDPSLPTVITPESELPDGGENPNIGGGGIVKSPYSKYRVVIVNSADKVISGSEANTEIPYVNSTYTAKIQKIAQNEKGEIVEENSLPTYVDLSATELEALENNIVWQLYEGETLLVNTGLSNNAQGNATELEAIRTDTNFAVVGNDATGRLSNGTLKFTTQLNNQTALAASAEGSEQGLMLKAILIADDELDEVVTAPAAQ</sequence>
<protein>
    <submittedName>
        <fullName evidence="3">Uncharacterized protein</fullName>
    </submittedName>
</protein>
<feature type="signal peptide" evidence="2">
    <location>
        <begin position="1"/>
        <end position="31"/>
    </location>
</feature>